<dbReference type="SUPFAM" id="SSF54909">
    <property type="entry name" value="Dimeric alpha+beta barrel"/>
    <property type="match status" value="1"/>
</dbReference>
<dbReference type="InterPro" id="IPR002885">
    <property type="entry name" value="PPR_rpt"/>
</dbReference>
<dbReference type="AlphaFoldDB" id="A0A1Q9ETK7"/>
<keyword evidence="1" id="KW-0677">Repeat</keyword>
<name>A0A1Q9ETK7_SYMMI</name>
<evidence type="ECO:0000256" key="2">
    <source>
        <dbReference type="SAM" id="Phobius"/>
    </source>
</evidence>
<feature type="transmembrane region" description="Helical" evidence="2">
    <location>
        <begin position="12"/>
        <end position="32"/>
    </location>
</feature>
<dbReference type="Gene3D" id="1.25.40.10">
    <property type="entry name" value="Tetratricopeptide repeat domain"/>
    <property type="match status" value="1"/>
</dbReference>
<dbReference type="InterPro" id="IPR011990">
    <property type="entry name" value="TPR-like_helical_dom_sf"/>
</dbReference>
<gene>
    <name evidence="3" type="ORF">AK812_SmicGene5452</name>
</gene>
<keyword evidence="2" id="KW-0812">Transmembrane</keyword>
<keyword evidence="4" id="KW-1185">Reference proteome</keyword>
<keyword evidence="2" id="KW-1133">Transmembrane helix</keyword>
<evidence type="ECO:0000313" key="3">
    <source>
        <dbReference type="EMBL" id="OLQ10763.1"/>
    </source>
</evidence>
<dbReference type="Pfam" id="PF13812">
    <property type="entry name" value="PPR_3"/>
    <property type="match status" value="1"/>
</dbReference>
<dbReference type="InterPro" id="IPR011008">
    <property type="entry name" value="Dimeric_a/b-barrel"/>
</dbReference>
<organism evidence="3 4">
    <name type="scientific">Symbiodinium microadriaticum</name>
    <name type="common">Dinoflagellate</name>
    <name type="synonym">Zooxanthella microadriatica</name>
    <dbReference type="NCBI Taxonomy" id="2951"/>
    <lineage>
        <taxon>Eukaryota</taxon>
        <taxon>Sar</taxon>
        <taxon>Alveolata</taxon>
        <taxon>Dinophyceae</taxon>
        <taxon>Suessiales</taxon>
        <taxon>Symbiodiniaceae</taxon>
        <taxon>Symbiodinium</taxon>
    </lineage>
</organism>
<dbReference type="EMBL" id="LSRX01000072">
    <property type="protein sequence ID" value="OLQ10763.1"/>
    <property type="molecule type" value="Genomic_DNA"/>
</dbReference>
<proteinExistence type="predicted"/>
<keyword evidence="2" id="KW-0472">Membrane</keyword>
<sequence length="1116" mass="122979">MAVPSKPAWCRPVLMVMMVQFVFWLLDVGFSLPKQAIGAFREREGSSASAPIRQTEPLKDITTDEKKLITSLVEAGKRGDWIQVMRLWRGYSGHAVPVFSAAMQAAHRCGHFKEASRMYDRLRSDSRAKVDAATLHLGIKTYGKLLDQGRVVEIWREAEERGLVNKIIAGARVDAAAEMGKMTEAVAVLDDMERRSLEANIINFNSALNACKNAKHSRRHEAAMFLFETMLTRSLEPTVVTFANLVGAHRAAPLQQISDLRGRMAALGIPANRVFAETYLGAVCGRFEKVRDAGQMAQKMAELPKERREEARVALRDFRTAGVELTRLCELLDETFSKIAVMILSLMPFMFTDVEKPLHERTLSPSSGDLPQLLRSSPQGFKVEGRAMESDSHVTVVPYFTVPEGKLDEFKAGFPKFYAGTKAGTSECHYYGFCGHENKVFCREGYKSAAGVLAHMGDVKEAVDAAVGIVGPSGLDLSVMGPPAELEKLKESMGPLGAKFWELDGGSMFRGGLTEQDTHVTIVPYFTVPEGKMEEFKAGFPKFYEGTKAGTSECIYYGFCVHENKVFCREGYKSAAGVLAHLGDVKEALDAAVGIVGPSGLDLSVMGPAAELEKLKESMGPLGAKFWELDTGTQAREEIPKAVEARAPVAYTGHTGRKRPVTLRSRLAMGGSVGSWLPWLLLFAGPSAHLADEAFLEPPQIGAVPRELLGNFGAVVDGLFELLGLEEELRGTLLGLRNEEAEACTVLLLLADQALASPNYAAIGKGGHNPTSRLAYRERADLVFLHPVSSERQAASRSALAADAEALARGKPAEVLLTAALGREVGASPEEVARWKPTLSSLRRLVESELLMPLRALHECDVTAGGPREETWALVEEVSREMVEGNLRQWKFQRGSLQLQHLNEDQLRGWFELGLLEHRREGPAGALSYFTREEDDLELAWATKIGGPSHGFDHEGRCLLPLLCNARHRVVLVEDRHLWPHNAAGRCHLRLLHRLGPPRQPVLHLEPLMAEFRVEAVPLLEFQLAVLQHAMLKAESLALPLLLGESFDPSDPAWLPEVKAQPFLTPTLEILVLAPSSGIYEASDSLTRKHDWVQLDEEVTEPLQRWLFEPSSFRKP</sequence>
<dbReference type="Proteomes" id="UP000186817">
    <property type="component" value="Unassembled WGS sequence"/>
</dbReference>
<dbReference type="PANTHER" id="PTHR47447">
    <property type="entry name" value="OS03G0856100 PROTEIN"/>
    <property type="match status" value="1"/>
</dbReference>
<dbReference type="PANTHER" id="PTHR47447:SF17">
    <property type="entry name" value="OS12G0638900 PROTEIN"/>
    <property type="match status" value="1"/>
</dbReference>
<accession>A0A1Q9ETK7</accession>
<comment type="caution">
    <text evidence="3">The sequence shown here is derived from an EMBL/GenBank/DDBJ whole genome shotgun (WGS) entry which is preliminary data.</text>
</comment>
<evidence type="ECO:0000256" key="1">
    <source>
        <dbReference type="ARBA" id="ARBA00022737"/>
    </source>
</evidence>
<protein>
    <submittedName>
        <fullName evidence="3">Pentatricopeptide repeat-containing protein</fullName>
    </submittedName>
</protein>
<evidence type="ECO:0000313" key="4">
    <source>
        <dbReference type="Proteomes" id="UP000186817"/>
    </source>
</evidence>
<reference evidence="3 4" key="1">
    <citation type="submission" date="2016-02" db="EMBL/GenBank/DDBJ databases">
        <title>Genome analysis of coral dinoflagellate symbionts highlights evolutionary adaptations to a symbiotic lifestyle.</title>
        <authorList>
            <person name="Aranda M."/>
            <person name="Li Y."/>
            <person name="Liew Y.J."/>
            <person name="Baumgarten S."/>
            <person name="Simakov O."/>
            <person name="Wilson M."/>
            <person name="Piel J."/>
            <person name="Ashoor H."/>
            <person name="Bougouffa S."/>
            <person name="Bajic V.B."/>
            <person name="Ryu T."/>
            <person name="Ravasi T."/>
            <person name="Bayer T."/>
            <person name="Micklem G."/>
            <person name="Kim H."/>
            <person name="Bhak J."/>
            <person name="Lajeunesse T.C."/>
            <person name="Voolstra C.R."/>
        </authorList>
    </citation>
    <scope>NUCLEOTIDE SEQUENCE [LARGE SCALE GENOMIC DNA]</scope>
    <source>
        <strain evidence="3 4">CCMP2467</strain>
    </source>
</reference>
<dbReference type="OrthoDB" id="408407at2759"/>